<gene>
    <name evidence="2" type="ORF">FA10DRAFT_265189</name>
</gene>
<organism evidence="2 3">
    <name type="scientific">Acaromyces ingoldii</name>
    <dbReference type="NCBI Taxonomy" id="215250"/>
    <lineage>
        <taxon>Eukaryota</taxon>
        <taxon>Fungi</taxon>
        <taxon>Dikarya</taxon>
        <taxon>Basidiomycota</taxon>
        <taxon>Ustilaginomycotina</taxon>
        <taxon>Exobasidiomycetes</taxon>
        <taxon>Exobasidiales</taxon>
        <taxon>Cryptobasidiaceae</taxon>
        <taxon>Acaromyces</taxon>
    </lineage>
</organism>
<feature type="compositionally biased region" description="Low complexity" evidence="1">
    <location>
        <begin position="340"/>
        <end position="361"/>
    </location>
</feature>
<dbReference type="OrthoDB" id="10643936at2759"/>
<keyword evidence="3" id="KW-1185">Reference proteome</keyword>
<protein>
    <submittedName>
        <fullName evidence="2">Uncharacterized protein</fullName>
    </submittedName>
</protein>
<evidence type="ECO:0000313" key="2">
    <source>
        <dbReference type="EMBL" id="PWN91325.1"/>
    </source>
</evidence>
<dbReference type="RefSeq" id="XP_025378523.1">
    <property type="nucleotide sequence ID" value="XM_025520959.1"/>
</dbReference>
<sequence length="530" mass="58909">MEGASLPVLPLEIQLEVLQHLYYVSPSSFASAALVLSRAHHRHLVTLLYRHICVRDRAALEGLASTLIARPELAACVRSFFFQGPQGRKRTGRELLLAWEQSGDEDQASTSDEEEDQEPEAVYDENGWCEARGELEPGIEGEGQEATWDEHESLMHLCTLILRICAANVVSCGFVDCVPWFLAPYEGGNLNFPLPRCRDFTGVTVGLFGLLPHLQREKQRVEGSDTSHEEDKVTSLRRIHLIGGDFGSFALQRVLVAAPTAKTLTHLHITAPTLYRVEHHSHLVSHITQLLQSNARLERISVAFLRWHRPPPRRKATRAGNGSQDKTLDELERRMRELSSETASSSATVSSPTTATATEQATGEDSYERMQLRGVSKSRKSQRDRRPVSVERSQRQSEDERVQLCREAYVYALPQALEASQRFDVEASIVELPFVEGSPVGFAGWILTQGQSEAAAAQLGRLQTGPDKQRLPRLAGPAKVEKSWRKRDLSLLPVNVADDGAPVGSIWAQEASLVWKLNRDGDAQLIKGSL</sequence>
<feature type="region of interest" description="Disordered" evidence="1">
    <location>
        <begin position="101"/>
        <end position="123"/>
    </location>
</feature>
<feature type="compositionally biased region" description="Acidic residues" evidence="1">
    <location>
        <begin position="102"/>
        <end position="123"/>
    </location>
</feature>
<accession>A0A316YUD2</accession>
<reference evidence="2 3" key="1">
    <citation type="journal article" date="2018" name="Mol. Biol. Evol.">
        <title>Broad Genomic Sampling Reveals a Smut Pathogenic Ancestry of the Fungal Clade Ustilaginomycotina.</title>
        <authorList>
            <person name="Kijpornyongpan T."/>
            <person name="Mondo S.J."/>
            <person name="Barry K."/>
            <person name="Sandor L."/>
            <person name="Lee J."/>
            <person name="Lipzen A."/>
            <person name="Pangilinan J."/>
            <person name="LaButti K."/>
            <person name="Hainaut M."/>
            <person name="Henrissat B."/>
            <person name="Grigoriev I.V."/>
            <person name="Spatafora J.W."/>
            <person name="Aime M.C."/>
        </authorList>
    </citation>
    <scope>NUCLEOTIDE SEQUENCE [LARGE SCALE GENOMIC DNA]</scope>
    <source>
        <strain evidence="2 3">MCA 4198</strain>
    </source>
</reference>
<dbReference type="InParanoid" id="A0A316YUD2"/>
<feature type="compositionally biased region" description="Basic and acidic residues" evidence="1">
    <location>
        <begin position="384"/>
        <end position="397"/>
    </location>
</feature>
<proteinExistence type="predicted"/>
<dbReference type="GeneID" id="37042875"/>
<dbReference type="EMBL" id="KZ819635">
    <property type="protein sequence ID" value="PWN91325.1"/>
    <property type="molecule type" value="Genomic_DNA"/>
</dbReference>
<feature type="region of interest" description="Disordered" evidence="1">
    <location>
        <begin position="333"/>
        <end position="397"/>
    </location>
</feature>
<evidence type="ECO:0000256" key="1">
    <source>
        <dbReference type="SAM" id="MobiDB-lite"/>
    </source>
</evidence>
<name>A0A316YUD2_9BASI</name>
<dbReference type="AlphaFoldDB" id="A0A316YUD2"/>
<dbReference type="Proteomes" id="UP000245768">
    <property type="component" value="Unassembled WGS sequence"/>
</dbReference>
<evidence type="ECO:0000313" key="3">
    <source>
        <dbReference type="Proteomes" id="UP000245768"/>
    </source>
</evidence>